<dbReference type="EMBL" id="JBHLTC010000037">
    <property type="protein sequence ID" value="MFC0628117.1"/>
    <property type="molecule type" value="Genomic_DNA"/>
</dbReference>
<keyword evidence="2" id="KW-1185">Reference proteome</keyword>
<evidence type="ECO:0000313" key="2">
    <source>
        <dbReference type="Proteomes" id="UP001589890"/>
    </source>
</evidence>
<gene>
    <name evidence="1" type="ORF">ACFFGN_28870</name>
</gene>
<dbReference type="RefSeq" id="WP_380054152.1">
    <property type="nucleotide sequence ID" value="NZ_JBHLTC010000037.1"/>
</dbReference>
<proteinExistence type="predicted"/>
<reference evidence="1 2" key="1">
    <citation type="submission" date="2024-09" db="EMBL/GenBank/DDBJ databases">
        <authorList>
            <person name="Sun Q."/>
            <person name="Mori K."/>
        </authorList>
    </citation>
    <scope>NUCLEOTIDE SEQUENCE [LARGE SCALE GENOMIC DNA]</scope>
    <source>
        <strain evidence="1 2">CGMCC 1.15906</strain>
    </source>
</reference>
<organism evidence="1 2">
    <name type="scientific">Kribbella deserti</name>
    <dbReference type="NCBI Taxonomy" id="1926257"/>
    <lineage>
        <taxon>Bacteria</taxon>
        <taxon>Bacillati</taxon>
        <taxon>Actinomycetota</taxon>
        <taxon>Actinomycetes</taxon>
        <taxon>Propionibacteriales</taxon>
        <taxon>Kribbellaceae</taxon>
        <taxon>Kribbella</taxon>
    </lineage>
</organism>
<comment type="caution">
    <text evidence="1">The sequence shown here is derived from an EMBL/GenBank/DDBJ whole genome shotgun (WGS) entry which is preliminary data.</text>
</comment>
<accession>A0ABV6QWY7</accession>
<sequence>MLLAYEVVATTSWGRKLADSTYAVQVVRTPGEAVDAVLRILDRSQSIDDLLAELQV</sequence>
<name>A0ABV6QWY7_9ACTN</name>
<protein>
    <submittedName>
        <fullName evidence="1">Uncharacterized protein</fullName>
    </submittedName>
</protein>
<evidence type="ECO:0000313" key="1">
    <source>
        <dbReference type="EMBL" id="MFC0628117.1"/>
    </source>
</evidence>
<dbReference type="Proteomes" id="UP001589890">
    <property type="component" value="Unassembled WGS sequence"/>
</dbReference>